<accession>A0A9P9D1D2</accession>
<proteinExistence type="predicted"/>
<dbReference type="Pfam" id="PF20231">
    <property type="entry name" value="DUF6589"/>
    <property type="match status" value="1"/>
</dbReference>
<feature type="region of interest" description="Disordered" evidence="1">
    <location>
        <begin position="1"/>
        <end position="33"/>
    </location>
</feature>
<gene>
    <name evidence="3" type="ORF">B0J13DRAFT_614290</name>
</gene>
<reference evidence="3" key="1">
    <citation type="journal article" date="2021" name="Nat. Commun.">
        <title>Genetic determinants of endophytism in the Arabidopsis root mycobiome.</title>
        <authorList>
            <person name="Mesny F."/>
            <person name="Miyauchi S."/>
            <person name="Thiergart T."/>
            <person name="Pickel B."/>
            <person name="Atanasova L."/>
            <person name="Karlsson M."/>
            <person name="Huettel B."/>
            <person name="Barry K.W."/>
            <person name="Haridas S."/>
            <person name="Chen C."/>
            <person name="Bauer D."/>
            <person name="Andreopoulos W."/>
            <person name="Pangilinan J."/>
            <person name="LaButti K."/>
            <person name="Riley R."/>
            <person name="Lipzen A."/>
            <person name="Clum A."/>
            <person name="Drula E."/>
            <person name="Henrissat B."/>
            <person name="Kohler A."/>
            <person name="Grigoriev I.V."/>
            <person name="Martin F.M."/>
            <person name="Hacquard S."/>
        </authorList>
    </citation>
    <scope>NUCLEOTIDE SEQUENCE</scope>
    <source>
        <strain evidence="3">MPI-CAGE-AT-0021</strain>
    </source>
</reference>
<evidence type="ECO:0000256" key="1">
    <source>
        <dbReference type="SAM" id="MobiDB-lite"/>
    </source>
</evidence>
<evidence type="ECO:0000313" key="4">
    <source>
        <dbReference type="Proteomes" id="UP000717696"/>
    </source>
</evidence>
<dbReference type="AlphaFoldDB" id="A0A9P9D1D2"/>
<sequence>MEPPTSPLSSLPAMSSPPAFVEPDTSARQSARSNDEKLELAIKYMRDDLYFSIGDFVKALSTAKGAASGKRRAAFSKAAYEDPAVLKVYMGDNDSVDDRQVCARHRLISHLDVGRVNMRREVKKLCEMSPFRATQQAEAGAFTRLNMGKVIKAAEDSCPLLMSILRAAMLPWHVNSAGNEEQYSPHQGCLITVLAVMCRSMHLKEASGFQLQMGLYLHSKGVKRRQLEALCRLGLCSSYQTVLRAVKRQSHAAAEEVTTRGQQPTVVTAYDNFEQMEHVKEQRVDNENSFRSVTTGQLISGIEMPEGGLKQSMLSQSVKLRLTDIICAPGNERDAVELENSRYLVYEAIKSAFPDCIAMSNPPSMPAIDILPRQKTSHVSLGPIPHDESTNVGNLNVLANIFEEQYKLPEDAFQERLFLIYGDQKTTQRIRTVKSRRSRSARAVDSLRWALPVPALFHLRMNYLYMLSRVHFGAAGDGSKATLYYAVNLWIRKGIQKKKADFYSLEQLVIHSFQARICAIMWSTLAALDLGRTESDIRNLLRSYDTVQFNELVDKIVESYIFDARYNGNLEVRNHILFLQQSQNYLTMKHAIKHADLGLLLRSIRRSAVYFHGSGQHKYAYEMLYFLRLTTTEAASPELQRAIVANSLVNTAGADDSWFETDRLVEFHNGTLKTIFKDRRGSAITVKYLMENCALNTEFFRSLAENMESFLDMSHNGRHPDKSVARDIIIMAEALTDSGSISGMLRKQVDHEALDLFDAAAPRLAGPALGKFNLKECMAEQDVTAADLDAEEDAFDEADQFFDGYGDL</sequence>
<organism evidence="3 4">
    <name type="scientific">Dactylonectria estremocensis</name>
    <dbReference type="NCBI Taxonomy" id="1079267"/>
    <lineage>
        <taxon>Eukaryota</taxon>
        <taxon>Fungi</taxon>
        <taxon>Dikarya</taxon>
        <taxon>Ascomycota</taxon>
        <taxon>Pezizomycotina</taxon>
        <taxon>Sordariomycetes</taxon>
        <taxon>Hypocreomycetidae</taxon>
        <taxon>Hypocreales</taxon>
        <taxon>Nectriaceae</taxon>
        <taxon>Dactylonectria</taxon>
    </lineage>
</organism>
<evidence type="ECO:0000313" key="3">
    <source>
        <dbReference type="EMBL" id="KAH7110654.1"/>
    </source>
</evidence>
<feature type="domain" description="DUF6589" evidence="2">
    <location>
        <begin position="364"/>
        <end position="719"/>
    </location>
</feature>
<comment type="caution">
    <text evidence="3">The sequence shown here is derived from an EMBL/GenBank/DDBJ whole genome shotgun (WGS) entry which is preliminary data.</text>
</comment>
<dbReference type="Proteomes" id="UP000717696">
    <property type="component" value="Unassembled WGS sequence"/>
</dbReference>
<dbReference type="OrthoDB" id="5427212at2759"/>
<evidence type="ECO:0000259" key="2">
    <source>
        <dbReference type="Pfam" id="PF20231"/>
    </source>
</evidence>
<protein>
    <recommendedName>
        <fullName evidence="2">DUF6589 domain-containing protein</fullName>
    </recommendedName>
</protein>
<name>A0A9P9D1D2_9HYPO</name>
<feature type="compositionally biased region" description="Low complexity" evidence="1">
    <location>
        <begin position="7"/>
        <end position="19"/>
    </location>
</feature>
<keyword evidence="4" id="KW-1185">Reference proteome</keyword>
<dbReference type="EMBL" id="JAGMUU010000061">
    <property type="protein sequence ID" value="KAH7110654.1"/>
    <property type="molecule type" value="Genomic_DNA"/>
</dbReference>
<dbReference type="InterPro" id="IPR046496">
    <property type="entry name" value="DUF6589"/>
</dbReference>